<dbReference type="VEuPathDB" id="VectorBase:AQUA015111"/>
<dbReference type="EnsemblMetazoa" id="AQUA015111-RA">
    <property type="protein sequence ID" value="AQUA015111-PA"/>
    <property type="gene ID" value="AQUA015111"/>
</dbReference>
<dbReference type="Proteomes" id="UP000076407">
    <property type="component" value="Unassembled WGS sequence"/>
</dbReference>
<keyword evidence="2" id="KW-1185">Reference proteome</keyword>
<proteinExistence type="predicted"/>
<organism evidence="1 2">
    <name type="scientific">Anopheles quadriannulatus</name>
    <name type="common">Mosquito</name>
    <dbReference type="NCBI Taxonomy" id="34691"/>
    <lineage>
        <taxon>Eukaryota</taxon>
        <taxon>Metazoa</taxon>
        <taxon>Ecdysozoa</taxon>
        <taxon>Arthropoda</taxon>
        <taxon>Hexapoda</taxon>
        <taxon>Insecta</taxon>
        <taxon>Pterygota</taxon>
        <taxon>Neoptera</taxon>
        <taxon>Endopterygota</taxon>
        <taxon>Diptera</taxon>
        <taxon>Nematocera</taxon>
        <taxon>Culicoidea</taxon>
        <taxon>Culicidae</taxon>
        <taxon>Anophelinae</taxon>
        <taxon>Anopheles</taxon>
    </lineage>
</organism>
<sequence length="42" mass="4647">MLNTSHFHPSHSSGCLLFSIQTKERLQCALNRGRESVCLCAA</sequence>
<evidence type="ECO:0000313" key="1">
    <source>
        <dbReference type="EnsemblMetazoa" id="AQUA015111-PA"/>
    </source>
</evidence>
<name>A0A182XTH2_ANOQN</name>
<evidence type="ECO:0000313" key="2">
    <source>
        <dbReference type="Proteomes" id="UP000076407"/>
    </source>
</evidence>
<dbReference type="AlphaFoldDB" id="A0A182XTH2"/>
<accession>A0A182XTH2</accession>
<protein>
    <submittedName>
        <fullName evidence="1">Uncharacterized protein</fullName>
    </submittedName>
</protein>
<reference evidence="1" key="1">
    <citation type="submission" date="2020-05" db="UniProtKB">
        <authorList>
            <consortium name="EnsemblMetazoa"/>
        </authorList>
    </citation>
    <scope>IDENTIFICATION</scope>
    <source>
        <strain evidence="1">SANGQUA</strain>
    </source>
</reference>